<dbReference type="EMBL" id="CP047156">
    <property type="protein sequence ID" value="QHB99167.1"/>
    <property type="molecule type" value="Genomic_DNA"/>
</dbReference>
<proteinExistence type="predicted"/>
<dbReference type="RefSeq" id="WP_159542378.1">
    <property type="nucleotide sequence ID" value="NZ_CP047156.1"/>
</dbReference>
<protein>
    <recommendedName>
        <fullName evidence="3">Winged helix DNA-binding domain-containing protein</fullName>
    </recommendedName>
</protein>
<evidence type="ECO:0008006" key="3">
    <source>
        <dbReference type="Google" id="ProtNLM"/>
    </source>
</evidence>
<dbReference type="InParanoid" id="A0A7L4YJA4"/>
<gene>
    <name evidence="1" type="ORF">EK0264_01925</name>
</gene>
<sequence>MTAARVLRQRLAAQHLSSRALASAAEVVSHLTCVQSQEPTVAPYSLGLRMRRASQQRVWDELSSGTFVRTHILRPTWHYVAADDLRWIQAATAPRVLQMMAGRYRQLEIDDALVSALEDVLLPLLAEAPLTRRQIAAEASARGLELPGERLGHSLMTLELRAVICSGPMAGTAHTYRIVDDDSPLPFSGDAALRELARRFYRGHGPASIGDFARWASLTKTQAAAATHDAGDALERIVVRRAELYVDPAYSPPLARRPRTMLLPLFDEALLTSPDLPFTQPESHPHADLRYPWTSYNPGAGIVLHRGANVGAWWREFPGDDTVRITLRLASGLSADDRPAIEQAAERYAAFLGRTLTAID</sequence>
<organism evidence="1 2">
    <name type="scientific">Epidermidibacterium keratini</name>
    <dbReference type="NCBI Taxonomy" id="1891644"/>
    <lineage>
        <taxon>Bacteria</taxon>
        <taxon>Bacillati</taxon>
        <taxon>Actinomycetota</taxon>
        <taxon>Actinomycetes</taxon>
        <taxon>Sporichthyales</taxon>
        <taxon>Sporichthyaceae</taxon>
        <taxon>Epidermidibacterium</taxon>
    </lineage>
</organism>
<accession>A0A7L4YJA4</accession>
<dbReference type="PANTHER" id="PTHR38479">
    <property type="entry name" value="LMO0824 PROTEIN"/>
    <property type="match status" value="1"/>
</dbReference>
<evidence type="ECO:0000313" key="2">
    <source>
        <dbReference type="Proteomes" id="UP000463857"/>
    </source>
</evidence>
<dbReference type="PANTHER" id="PTHR38479:SF2">
    <property type="entry name" value="WINGED HELIX DNA-BINDING DOMAIN-CONTAINING PROTEIN"/>
    <property type="match status" value="1"/>
</dbReference>
<reference evidence="1 2" key="1">
    <citation type="journal article" date="2018" name="Int. J. Syst. Evol. Microbiol.">
        <title>Epidermidibacterium keratini gen. nov., sp. nov., a member of the family Sporichthyaceae, isolated from keratin epidermis.</title>
        <authorList>
            <person name="Lee D.G."/>
            <person name="Trujillo M.E."/>
            <person name="Kang S."/>
            <person name="Nam J.J."/>
            <person name="Kim Y.J."/>
        </authorList>
    </citation>
    <scope>NUCLEOTIDE SEQUENCE [LARGE SCALE GENOMIC DNA]</scope>
    <source>
        <strain evidence="1 2">EPI-7</strain>
    </source>
</reference>
<dbReference type="InterPro" id="IPR009351">
    <property type="entry name" value="AlkZ-like"/>
</dbReference>
<dbReference type="OrthoDB" id="9148135at2"/>
<dbReference type="Pfam" id="PF06224">
    <property type="entry name" value="AlkZ-like"/>
    <property type="match status" value="1"/>
</dbReference>
<evidence type="ECO:0000313" key="1">
    <source>
        <dbReference type="EMBL" id="QHB99167.1"/>
    </source>
</evidence>
<dbReference type="KEGG" id="eke:EK0264_01925"/>
<dbReference type="Proteomes" id="UP000463857">
    <property type="component" value="Chromosome"/>
</dbReference>
<keyword evidence="2" id="KW-1185">Reference proteome</keyword>
<dbReference type="AlphaFoldDB" id="A0A7L4YJA4"/>
<name>A0A7L4YJA4_9ACTN</name>